<evidence type="ECO:0000313" key="2">
    <source>
        <dbReference type="Proteomes" id="UP001549184"/>
    </source>
</evidence>
<protein>
    <recommendedName>
        <fullName evidence="3">DUF3775 domain-containing protein</fullName>
    </recommendedName>
</protein>
<dbReference type="Proteomes" id="UP001549184">
    <property type="component" value="Unassembled WGS sequence"/>
</dbReference>
<sequence length="149" mass="16610">MNTSAERSHADISPELTIGRDTVSYLTDKLREYDARTLLPFEPEDDEQDCVRMAVYDALEEHEGDYLNEPLLQELHCFLDDLSDDEKIDLVALVWLGRNELTADSWPQVRQEAVNAFNARTIDYLLGTPGVAELIEGGLAAMAAPALGD</sequence>
<accession>A0ABV2JS88</accession>
<evidence type="ECO:0000313" key="1">
    <source>
        <dbReference type="EMBL" id="MET3650603.1"/>
    </source>
</evidence>
<organism evidence="1 2">
    <name type="scientific">Dyella japonica</name>
    <dbReference type="NCBI Taxonomy" id="231455"/>
    <lineage>
        <taxon>Bacteria</taxon>
        <taxon>Pseudomonadati</taxon>
        <taxon>Pseudomonadota</taxon>
        <taxon>Gammaproteobacteria</taxon>
        <taxon>Lysobacterales</taxon>
        <taxon>Rhodanobacteraceae</taxon>
        <taxon>Dyella</taxon>
    </lineage>
</organism>
<comment type="caution">
    <text evidence="1">The sequence shown here is derived from an EMBL/GenBank/DDBJ whole genome shotgun (WGS) entry which is preliminary data.</text>
</comment>
<reference evidence="1 2" key="1">
    <citation type="submission" date="2024-06" db="EMBL/GenBank/DDBJ databases">
        <title>Sorghum-associated microbial communities from plants grown in Nebraska, USA.</title>
        <authorList>
            <person name="Schachtman D."/>
        </authorList>
    </citation>
    <scope>NUCLEOTIDE SEQUENCE [LARGE SCALE GENOMIC DNA]</scope>
    <source>
        <strain evidence="1 2">1073</strain>
    </source>
</reference>
<keyword evidence="2" id="KW-1185">Reference proteome</keyword>
<proteinExistence type="predicted"/>
<evidence type="ECO:0008006" key="3">
    <source>
        <dbReference type="Google" id="ProtNLM"/>
    </source>
</evidence>
<dbReference type="Pfam" id="PF12616">
    <property type="entry name" value="DUF3775"/>
    <property type="match status" value="1"/>
</dbReference>
<gene>
    <name evidence="1" type="ORF">ABIC75_000305</name>
</gene>
<name>A0ABV2JS88_9GAMM</name>
<dbReference type="RefSeq" id="WP_354012099.1">
    <property type="nucleotide sequence ID" value="NZ_JBEPMU010000001.1"/>
</dbReference>
<dbReference type="EMBL" id="JBEPMU010000001">
    <property type="protein sequence ID" value="MET3650603.1"/>
    <property type="molecule type" value="Genomic_DNA"/>
</dbReference>
<dbReference type="InterPro" id="IPR022254">
    <property type="entry name" value="DUF3775"/>
</dbReference>